<evidence type="ECO:0000256" key="1">
    <source>
        <dbReference type="SAM" id="SignalP"/>
    </source>
</evidence>
<dbReference type="AlphaFoldDB" id="A0A9P0AB81"/>
<evidence type="ECO:0000313" key="3">
    <source>
        <dbReference type="Proteomes" id="UP001152759"/>
    </source>
</evidence>
<keyword evidence="3" id="KW-1185">Reference proteome</keyword>
<keyword evidence="1" id="KW-0732">Signal</keyword>
<feature type="signal peptide" evidence="1">
    <location>
        <begin position="1"/>
        <end position="20"/>
    </location>
</feature>
<dbReference type="KEGG" id="btab:109043342"/>
<accession>A0A9P0AB81</accession>
<proteinExistence type="predicted"/>
<name>A0A9P0AB81_BEMTA</name>
<protein>
    <submittedName>
        <fullName evidence="2">Uncharacterized protein</fullName>
    </submittedName>
</protein>
<organism evidence="2 3">
    <name type="scientific">Bemisia tabaci</name>
    <name type="common">Sweetpotato whitefly</name>
    <name type="synonym">Aleurodes tabaci</name>
    <dbReference type="NCBI Taxonomy" id="7038"/>
    <lineage>
        <taxon>Eukaryota</taxon>
        <taxon>Metazoa</taxon>
        <taxon>Ecdysozoa</taxon>
        <taxon>Arthropoda</taxon>
        <taxon>Hexapoda</taxon>
        <taxon>Insecta</taxon>
        <taxon>Pterygota</taxon>
        <taxon>Neoptera</taxon>
        <taxon>Paraneoptera</taxon>
        <taxon>Hemiptera</taxon>
        <taxon>Sternorrhyncha</taxon>
        <taxon>Aleyrodoidea</taxon>
        <taxon>Aleyrodidae</taxon>
        <taxon>Aleyrodinae</taxon>
        <taxon>Bemisia</taxon>
    </lineage>
</organism>
<gene>
    <name evidence="2" type="ORF">BEMITA_LOCUS7008</name>
</gene>
<reference evidence="2" key="1">
    <citation type="submission" date="2021-12" db="EMBL/GenBank/DDBJ databases">
        <authorList>
            <person name="King R."/>
        </authorList>
    </citation>
    <scope>NUCLEOTIDE SEQUENCE</scope>
</reference>
<feature type="chain" id="PRO_5040178198" evidence="1">
    <location>
        <begin position="21"/>
        <end position="131"/>
    </location>
</feature>
<dbReference type="EMBL" id="OU963865">
    <property type="protein sequence ID" value="CAH0388064.1"/>
    <property type="molecule type" value="Genomic_DNA"/>
</dbReference>
<sequence>MNRFICALFSALLLYDQIDIFIEAGKVTVVKISCTMTDDKCNDHCFQKYGYFGRHIPRYGKELTYGVVYFRKICICHLGKHLKEYLKDNELPWRKLWLKMIWSPKSFHEWLTRYDVPFITHKTAEALGYLL</sequence>
<evidence type="ECO:0000313" key="2">
    <source>
        <dbReference type="EMBL" id="CAH0388064.1"/>
    </source>
</evidence>
<dbReference type="Proteomes" id="UP001152759">
    <property type="component" value="Chromosome 4"/>
</dbReference>